<feature type="binding site" evidence="15">
    <location>
        <position position="619"/>
    </location>
    <ligand>
        <name>ATP</name>
        <dbReference type="ChEBI" id="CHEBI:30616"/>
    </ligand>
</feature>
<comment type="caution">
    <text evidence="20">The sequence shown here is derived from an EMBL/GenBank/DDBJ whole genome shotgun (WGS) entry which is preliminary data.</text>
</comment>
<dbReference type="FunFam" id="2.40.100.10:FF:000014">
    <property type="entry name" value="Peptidyl-prolyl cis-trans isomerase cyp65"/>
    <property type="match status" value="1"/>
</dbReference>
<sequence length="1033" mass="116270">MGKNRHSKDRLFITQTEHKYLYGGKKQEIRRAYKRLPFNCCSITLCPFTNPVCTREGHLFDLEAVVPYVKEHQINPVTGKPLALKELIQLHFSKNSQNEYFCPVTYKVFTDNTKIAAIATTGNVFCYEAIEELNIKPKNWTDLISGAKFKRKDIIVLQDPQDFSNREIDNFEHLRRAKESENNASTTAARNIRTNAATDRILQELEAKRSAQRELADKIKRGADDVSEKDKVVASLTHRNLSKEEQAEAKKSAQSGKLQYSQFTAGECSSSFTSSVRAPVTENAVALASEQELLEQRWQAVRKLKKKGLVRLETTLGNINLEVDCDFVPQTADNFMSLCRAKYYDGVLFHRVIRGFMMQGGDPTGTGRGGQSIWKKPFRDEIDSRLSHDARGVLSMANSGPGTNNSQFFITFKACPHLDKKHAVFGRVVGGMDVLDAVEHVGTGAEDRPVEDVRIKHVEVFVNPFQEYEEAQEQGLDVVQVAKEKAAREVLPQVQGTVLKVGGKWIAYDDLGEVDVATIPTSETSKDENVGKYLKTKSESTTKKRKPETAVPVVIESKKKTKKASAGFGNFAVALHRKGNLWSRAMDRYVLEKIIGEGTYGVVYKAKEKATGDFVAIKKFKTASDEQLSMREVQACSMLNHPNIVSYRNSFRHDGLLHLVFDYVCEGLVKLLSKNKKGINPLDARKITYQLCKALEYCHSSRIIHRDVKPDNILIDENGDIKLCDFGVARTVQFEGDALSDYVATRWYRPPEQELRLDRYSFDADIWSVGCVLMELLTGRPLFPGSTQIDQINLIQSYLGPLPSILLPRIPRGVEVVSAASKSFQDLLGNRPLPNGTLDFLLRTIQLDPLLRLSAKQCLEHPFLRPLRDAEDKDREKRRRARRNEDEGIEEDIPGEELSAPCVSSDEYKADQKAVIIEEAGSPLKHGPHTFDCKRDASAKSKQRPRRLLGNSYDNNTDCDSDDIQEIIETEEINSPAHYDSNNDCKVSHSTPARSKGGMRRRSLGASAKEDVDPLDGDNVYEDDFEEYQLGRD</sequence>
<keyword evidence="21" id="KW-1185">Reference proteome</keyword>
<feature type="region of interest" description="Disordered" evidence="16">
    <location>
        <begin position="919"/>
        <end position="957"/>
    </location>
</feature>
<evidence type="ECO:0000256" key="11">
    <source>
        <dbReference type="ARBA" id="ARBA00022840"/>
    </source>
</evidence>
<evidence type="ECO:0000259" key="19">
    <source>
        <dbReference type="PROSITE" id="PS51698"/>
    </source>
</evidence>
<accession>A0A8T1WFQ9</accession>
<evidence type="ECO:0000313" key="20">
    <source>
        <dbReference type="EMBL" id="KAG7390853.1"/>
    </source>
</evidence>
<dbReference type="PROSITE" id="PS51698">
    <property type="entry name" value="U_BOX"/>
    <property type="match status" value="1"/>
</dbReference>
<dbReference type="InterPro" id="IPR050117">
    <property type="entry name" value="MAPK"/>
</dbReference>
<keyword evidence="11 15" id="KW-0067">ATP-binding</keyword>
<feature type="domain" description="Protein kinase" evidence="17">
    <location>
        <begin position="589"/>
        <end position="864"/>
    </location>
</feature>
<comment type="catalytic activity">
    <reaction evidence="1">
        <text>S-ubiquitinyl-[E2 ubiquitin-conjugating enzyme]-L-cysteine + [acceptor protein]-L-lysine = [E2 ubiquitin-conjugating enzyme]-L-cysteine + N(6)-ubiquitinyl-[acceptor protein]-L-lysine.</text>
        <dbReference type="EC" id="2.3.2.27"/>
    </reaction>
</comment>
<dbReference type="CDD" id="cd16663">
    <property type="entry name" value="RING-Ubox_PPIL2"/>
    <property type="match status" value="1"/>
</dbReference>
<dbReference type="CDD" id="cd01923">
    <property type="entry name" value="cyclophilin_RING"/>
    <property type="match status" value="1"/>
</dbReference>
<evidence type="ECO:0000256" key="7">
    <source>
        <dbReference type="ARBA" id="ARBA00022679"/>
    </source>
</evidence>
<dbReference type="EMBL" id="JAGDFL010000371">
    <property type="protein sequence ID" value="KAG7390853.1"/>
    <property type="molecule type" value="Genomic_DNA"/>
</dbReference>
<dbReference type="GO" id="GO:0005634">
    <property type="term" value="C:nucleus"/>
    <property type="evidence" value="ECO:0007669"/>
    <property type="project" value="UniProtKB-SubCell"/>
</dbReference>
<keyword evidence="12" id="KW-0697">Rotamase</keyword>
<feature type="region of interest" description="Disordered" evidence="16">
    <location>
        <begin position="972"/>
        <end position="1033"/>
    </location>
</feature>
<dbReference type="FunFam" id="3.30.40.10:FF:000079">
    <property type="entry name" value="Peptidyl-prolyl cis-trans isomerase 2"/>
    <property type="match status" value="1"/>
</dbReference>
<evidence type="ECO:0000256" key="6">
    <source>
        <dbReference type="ARBA" id="ARBA00022527"/>
    </source>
</evidence>
<dbReference type="Proteomes" id="UP000693981">
    <property type="component" value="Unassembled WGS sequence"/>
</dbReference>
<dbReference type="PROSITE" id="PS00107">
    <property type="entry name" value="PROTEIN_KINASE_ATP"/>
    <property type="match status" value="1"/>
</dbReference>
<feature type="compositionally biased region" description="Basic and acidic residues" evidence="16">
    <location>
        <begin position="929"/>
        <end position="939"/>
    </location>
</feature>
<dbReference type="PROSITE" id="PS00108">
    <property type="entry name" value="PROTEIN_KINASE_ST"/>
    <property type="match status" value="1"/>
</dbReference>
<dbReference type="GO" id="GO:0061630">
    <property type="term" value="F:ubiquitin protein ligase activity"/>
    <property type="evidence" value="ECO:0007669"/>
    <property type="project" value="UniProtKB-EC"/>
</dbReference>
<evidence type="ECO:0000256" key="1">
    <source>
        <dbReference type="ARBA" id="ARBA00000900"/>
    </source>
</evidence>
<proteinExistence type="inferred from homology"/>
<evidence type="ECO:0000256" key="8">
    <source>
        <dbReference type="ARBA" id="ARBA00022741"/>
    </source>
</evidence>
<gene>
    <name evidence="20" type="primary">PPIL2</name>
    <name evidence="20" type="ORF">PHYBOEH_006892</name>
</gene>
<dbReference type="GO" id="GO:0004674">
    <property type="term" value="F:protein serine/threonine kinase activity"/>
    <property type="evidence" value="ECO:0007669"/>
    <property type="project" value="UniProtKB-KW"/>
</dbReference>
<evidence type="ECO:0000256" key="12">
    <source>
        <dbReference type="ARBA" id="ARBA00023110"/>
    </source>
</evidence>
<evidence type="ECO:0000256" key="9">
    <source>
        <dbReference type="ARBA" id="ARBA00022777"/>
    </source>
</evidence>
<dbReference type="InterPro" id="IPR026951">
    <property type="entry name" value="PPIL2_U-box_dom"/>
</dbReference>
<keyword evidence="7" id="KW-0808">Transferase</keyword>
<dbReference type="InterPro" id="IPR003613">
    <property type="entry name" value="Ubox_domain"/>
</dbReference>
<dbReference type="PROSITE" id="PS00170">
    <property type="entry name" value="CSA_PPIASE_1"/>
    <property type="match status" value="1"/>
</dbReference>
<dbReference type="PROSITE" id="PS50072">
    <property type="entry name" value="CSA_PPIASE_2"/>
    <property type="match status" value="1"/>
</dbReference>
<evidence type="ECO:0000256" key="16">
    <source>
        <dbReference type="SAM" id="MobiDB-lite"/>
    </source>
</evidence>
<dbReference type="PANTHER" id="PTHR24055">
    <property type="entry name" value="MITOGEN-ACTIVATED PROTEIN KINASE"/>
    <property type="match status" value="1"/>
</dbReference>
<dbReference type="AlphaFoldDB" id="A0A8T1WFQ9"/>
<dbReference type="GO" id="GO:0003755">
    <property type="term" value="F:peptidyl-prolyl cis-trans isomerase activity"/>
    <property type="evidence" value="ECO:0007669"/>
    <property type="project" value="UniProtKB-KW"/>
</dbReference>
<comment type="function">
    <text evidence="3">May catalyze the cis-trans isomerization of proline imidic peptide bonds in oligopeptides thereby assisting the folding of proteins. May also function as a chaperone, playing a role in intracellular transport of proteins. May also have a protein ubiquitin ligase activity acting as an E3 ubiquitin protein ligase or as a ubiquitin-ubiquitin ligase promoting elongation of ubiquitin chains on proteins.</text>
</comment>
<protein>
    <submittedName>
        <fullName evidence="20">RING-type E3 ubiquitin-protein ligase ppil2</fullName>
    </submittedName>
</protein>
<dbReference type="InterPro" id="IPR008271">
    <property type="entry name" value="Ser/Thr_kinase_AS"/>
</dbReference>
<keyword evidence="10" id="KW-0833">Ubl conjugation pathway</keyword>
<dbReference type="GO" id="GO:0005524">
    <property type="term" value="F:ATP binding"/>
    <property type="evidence" value="ECO:0007669"/>
    <property type="project" value="UniProtKB-UniRule"/>
</dbReference>
<dbReference type="Pfam" id="PF00160">
    <property type="entry name" value="Pro_isomerase"/>
    <property type="match status" value="1"/>
</dbReference>
<dbReference type="InterPro" id="IPR002130">
    <property type="entry name" value="Cyclophilin-type_PPIase_dom"/>
</dbReference>
<evidence type="ECO:0000256" key="5">
    <source>
        <dbReference type="ARBA" id="ARBA00007930"/>
    </source>
</evidence>
<dbReference type="OrthoDB" id="30774at2759"/>
<comment type="similarity">
    <text evidence="5">Belongs to the cyclophilin-type PPIase family. PPIL2 subfamily.</text>
</comment>
<feature type="region of interest" description="Disordered" evidence="16">
    <location>
        <begin position="871"/>
        <end position="899"/>
    </location>
</feature>
<dbReference type="InterPro" id="IPR020892">
    <property type="entry name" value="Cyclophilin-type_PPIase_CS"/>
</dbReference>
<evidence type="ECO:0000256" key="2">
    <source>
        <dbReference type="ARBA" id="ARBA00000971"/>
    </source>
</evidence>
<evidence type="ECO:0000256" key="10">
    <source>
        <dbReference type="ARBA" id="ARBA00022786"/>
    </source>
</evidence>
<dbReference type="GO" id="GO:0006457">
    <property type="term" value="P:protein folding"/>
    <property type="evidence" value="ECO:0007669"/>
    <property type="project" value="InterPro"/>
</dbReference>
<dbReference type="FunFam" id="1.10.510.10:FF:000624">
    <property type="entry name" value="Mitogen-activated protein kinase"/>
    <property type="match status" value="1"/>
</dbReference>
<organism evidence="20 21">
    <name type="scientific">Phytophthora boehmeriae</name>
    <dbReference type="NCBI Taxonomy" id="109152"/>
    <lineage>
        <taxon>Eukaryota</taxon>
        <taxon>Sar</taxon>
        <taxon>Stramenopiles</taxon>
        <taxon>Oomycota</taxon>
        <taxon>Peronosporomycetes</taxon>
        <taxon>Peronosporales</taxon>
        <taxon>Peronosporaceae</taxon>
        <taxon>Phytophthora</taxon>
    </lineage>
</organism>
<dbReference type="Pfam" id="PF04641">
    <property type="entry name" value="Rtf2"/>
    <property type="match status" value="1"/>
</dbReference>
<keyword evidence="8 15" id="KW-0547">Nucleotide-binding</keyword>
<evidence type="ECO:0000259" key="18">
    <source>
        <dbReference type="PROSITE" id="PS50072"/>
    </source>
</evidence>
<feature type="domain" description="PPIase cyclophilin-type" evidence="18">
    <location>
        <begin position="313"/>
        <end position="460"/>
    </location>
</feature>
<feature type="compositionally biased region" description="Acidic residues" evidence="16">
    <location>
        <begin position="1013"/>
        <end position="1027"/>
    </location>
</feature>
<evidence type="ECO:0000256" key="4">
    <source>
        <dbReference type="ARBA" id="ARBA00004123"/>
    </source>
</evidence>
<name>A0A8T1WFQ9_9STRA</name>
<reference evidence="20" key="1">
    <citation type="submission" date="2021-02" db="EMBL/GenBank/DDBJ databases">
        <authorList>
            <person name="Palmer J.M."/>
        </authorList>
    </citation>
    <scope>NUCLEOTIDE SEQUENCE</scope>
    <source>
        <strain evidence="20">SCRP23</strain>
    </source>
</reference>
<dbReference type="InterPro" id="IPR017441">
    <property type="entry name" value="Protein_kinase_ATP_BS"/>
</dbReference>
<evidence type="ECO:0000259" key="17">
    <source>
        <dbReference type="PROSITE" id="PS50011"/>
    </source>
</evidence>
<evidence type="ECO:0000256" key="14">
    <source>
        <dbReference type="ARBA" id="ARBA00023242"/>
    </source>
</evidence>
<evidence type="ECO:0000256" key="3">
    <source>
        <dbReference type="ARBA" id="ARBA00003697"/>
    </source>
</evidence>
<evidence type="ECO:0000256" key="13">
    <source>
        <dbReference type="ARBA" id="ARBA00023235"/>
    </source>
</evidence>
<dbReference type="GO" id="GO:0016567">
    <property type="term" value="P:protein ubiquitination"/>
    <property type="evidence" value="ECO:0007669"/>
    <property type="project" value="InterPro"/>
</dbReference>
<keyword evidence="13" id="KW-0413">Isomerase</keyword>
<dbReference type="SMART" id="SM00504">
    <property type="entry name" value="Ubox"/>
    <property type="match status" value="1"/>
</dbReference>
<dbReference type="PROSITE" id="PS50011">
    <property type="entry name" value="PROTEIN_KINASE_DOM"/>
    <property type="match status" value="1"/>
</dbReference>
<keyword evidence="9" id="KW-0418">Kinase</keyword>
<comment type="catalytic activity">
    <reaction evidence="2">
        <text>[protein]-peptidylproline (omega=180) = [protein]-peptidylproline (omega=0)</text>
        <dbReference type="Rhea" id="RHEA:16237"/>
        <dbReference type="Rhea" id="RHEA-COMP:10747"/>
        <dbReference type="Rhea" id="RHEA-COMP:10748"/>
        <dbReference type="ChEBI" id="CHEBI:83833"/>
        <dbReference type="ChEBI" id="CHEBI:83834"/>
        <dbReference type="EC" id="5.2.1.8"/>
    </reaction>
</comment>
<dbReference type="SMART" id="SM00220">
    <property type="entry name" value="S_TKc"/>
    <property type="match status" value="1"/>
</dbReference>
<keyword evidence="14" id="KW-0539">Nucleus</keyword>
<feature type="domain" description="U-box" evidence="19">
    <location>
        <begin position="34"/>
        <end position="107"/>
    </location>
</feature>
<keyword evidence="6" id="KW-0723">Serine/threonine-protein kinase</keyword>
<dbReference type="InterPro" id="IPR000719">
    <property type="entry name" value="Prot_kinase_dom"/>
</dbReference>
<dbReference type="Pfam" id="PF00069">
    <property type="entry name" value="Pkinase"/>
    <property type="match status" value="1"/>
</dbReference>
<comment type="subcellular location">
    <subcellularLocation>
        <location evidence="4">Nucleus</location>
    </subcellularLocation>
</comment>
<evidence type="ECO:0000313" key="21">
    <source>
        <dbReference type="Proteomes" id="UP000693981"/>
    </source>
</evidence>
<evidence type="ECO:0000256" key="15">
    <source>
        <dbReference type="PROSITE-ProRule" id="PRU10141"/>
    </source>
</evidence>